<reference evidence="13" key="1">
    <citation type="submission" date="2020-07" db="EMBL/GenBank/DDBJ databases">
        <title>Huge and variable diversity of episymbiotic CPR bacteria and DPANN archaea in groundwater ecosystems.</title>
        <authorList>
            <person name="He C.Y."/>
            <person name="Keren R."/>
            <person name="Whittaker M."/>
            <person name="Farag I.F."/>
            <person name="Doudna J."/>
            <person name="Cate J.H.D."/>
            <person name="Banfield J.F."/>
        </authorList>
    </citation>
    <scope>NUCLEOTIDE SEQUENCE</scope>
    <source>
        <strain evidence="13">NC_groundwater_418_Ag_B-0.1um_45_10</strain>
    </source>
</reference>
<evidence type="ECO:0000256" key="4">
    <source>
        <dbReference type="ARBA" id="ARBA00022670"/>
    </source>
</evidence>
<evidence type="ECO:0000256" key="7">
    <source>
        <dbReference type="ARBA" id="ARBA00022833"/>
    </source>
</evidence>
<feature type="transmembrane region" description="Helical" evidence="11">
    <location>
        <begin position="333"/>
        <end position="351"/>
    </location>
</feature>
<keyword evidence="5 11" id="KW-0812">Transmembrane</keyword>
<proteinExistence type="inferred from homology"/>
<organism evidence="13 14">
    <name type="scientific">Candidatus Sungiibacteriota bacterium</name>
    <dbReference type="NCBI Taxonomy" id="2750080"/>
    <lineage>
        <taxon>Bacteria</taxon>
        <taxon>Candidatus Sungiibacteriota</taxon>
    </lineage>
</organism>
<protein>
    <recommendedName>
        <fullName evidence="11">Zinc metalloprotease</fullName>
        <ecNumber evidence="11">3.4.24.-</ecNumber>
    </recommendedName>
</protein>
<dbReference type="GO" id="GO:0016020">
    <property type="term" value="C:membrane"/>
    <property type="evidence" value="ECO:0007669"/>
    <property type="project" value="UniProtKB-SubCell"/>
</dbReference>
<feature type="domain" description="Peptidase M50" evidence="12">
    <location>
        <begin position="6"/>
        <end position="345"/>
    </location>
</feature>
<dbReference type="Gene3D" id="2.30.42.10">
    <property type="match status" value="1"/>
</dbReference>
<comment type="subcellular location">
    <subcellularLocation>
        <location evidence="2">Membrane</location>
        <topology evidence="2">Multi-pass membrane protein</topology>
    </subcellularLocation>
</comment>
<keyword evidence="9 11" id="KW-0482">Metalloprotease</keyword>
<dbReference type="CDD" id="cd06163">
    <property type="entry name" value="S2P-M50_PDZ_RseP-like"/>
    <property type="match status" value="1"/>
</dbReference>
<evidence type="ECO:0000256" key="8">
    <source>
        <dbReference type="ARBA" id="ARBA00022989"/>
    </source>
</evidence>
<gene>
    <name evidence="13" type="primary">rseP</name>
    <name evidence="13" type="ORF">HYV66_01305</name>
</gene>
<evidence type="ECO:0000313" key="14">
    <source>
        <dbReference type="Proteomes" id="UP000709672"/>
    </source>
</evidence>
<dbReference type="GO" id="GO:0006508">
    <property type="term" value="P:proteolysis"/>
    <property type="evidence" value="ECO:0007669"/>
    <property type="project" value="UniProtKB-KW"/>
</dbReference>
<keyword evidence="4" id="KW-0645">Protease</keyword>
<dbReference type="InterPro" id="IPR004387">
    <property type="entry name" value="Pept_M50_Zn"/>
</dbReference>
<comment type="cofactor">
    <cofactor evidence="1 11">
        <name>Zn(2+)</name>
        <dbReference type="ChEBI" id="CHEBI:29105"/>
    </cofactor>
</comment>
<dbReference type="SUPFAM" id="SSF50156">
    <property type="entry name" value="PDZ domain-like"/>
    <property type="match status" value="1"/>
</dbReference>
<dbReference type="EMBL" id="JACPHQ010000015">
    <property type="protein sequence ID" value="MBI2465851.1"/>
    <property type="molecule type" value="Genomic_DNA"/>
</dbReference>
<evidence type="ECO:0000256" key="2">
    <source>
        <dbReference type="ARBA" id="ARBA00004141"/>
    </source>
</evidence>
<evidence type="ECO:0000256" key="6">
    <source>
        <dbReference type="ARBA" id="ARBA00022801"/>
    </source>
</evidence>
<keyword evidence="7 11" id="KW-0862">Zinc</keyword>
<keyword evidence="11" id="KW-0479">Metal-binding</keyword>
<comment type="similarity">
    <text evidence="3 11">Belongs to the peptidase M50B family.</text>
</comment>
<accession>A0A931YDG6</accession>
<comment type="caution">
    <text evidence="13">The sequence shown here is derived from an EMBL/GenBank/DDBJ whole genome shotgun (WGS) entry which is preliminary data.</text>
</comment>
<evidence type="ECO:0000256" key="3">
    <source>
        <dbReference type="ARBA" id="ARBA00007931"/>
    </source>
</evidence>
<dbReference type="Proteomes" id="UP000709672">
    <property type="component" value="Unassembled WGS sequence"/>
</dbReference>
<evidence type="ECO:0000256" key="10">
    <source>
        <dbReference type="ARBA" id="ARBA00023136"/>
    </source>
</evidence>
<dbReference type="InterPro" id="IPR008915">
    <property type="entry name" value="Peptidase_M50"/>
</dbReference>
<keyword evidence="10 11" id="KW-0472">Membrane</keyword>
<keyword evidence="6 11" id="KW-0378">Hydrolase</keyword>
<dbReference type="PANTHER" id="PTHR42837">
    <property type="entry name" value="REGULATOR OF SIGMA-E PROTEASE RSEP"/>
    <property type="match status" value="1"/>
</dbReference>
<feature type="transmembrane region" description="Helical" evidence="11">
    <location>
        <begin position="278"/>
        <end position="303"/>
    </location>
</feature>
<dbReference type="NCBIfam" id="TIGR00054">
    <property type="entry name" value="RIP metalloprotease RseP"/>
    <property type="match status" value="1"/>
</dbReference>
<evidence type="ECO:0000259" key="12">
    <source>
        <dbReference type="Pfam" id="PF02163"/>
    </source>
</evidence>
<dbReference type="InterPro" id="IPR036034">
    <property type="entry name" value="PDZ_sf"/>
</dbReference>
<dbReference type="EC" id="3.4.24.-" evidence="11"/>
<evidence type="ECO:0000313" key="13">
    <source>
        <dbReference type="EMBL" id="MBI2465851.1"/>
    </source>
</evidence>
<evidence type="ECO:0000256" key="5">
    <source>
        <dbReference type="ARBA" id="ARBA00022692"/>
    </source>
</evidence>
<dbReference type="GO" id="GO:0046872">
    <property type="term" value="F:metal ion binding"/>
    <property type="evidence" value="ECO:0007669"/>
    <property type="project" value="UniProtKB-KW"/>
</dbReference>
<dbReference type="AlphaFoldDB" id="A0A931YDG6"/>
<feature type="transmembrane region" description="Helical" evidence="11">
    <location>
        <begin position="89"/>
        <end position="110"/>
    </location>
</feature>
<evidence type="ECO:0000256" key="9">
    <source>
        <dbReference type="ARBA" id="ARBA00023049"/>
    </source>
</evidence>
<sequence>MTILIFLIVLSVLVLAHEYGHFVTAKRAGAKVEEFGFGFPPKVFSVTRNGTVFSFNLIPFGGFVKIFGESGEHRAEPGSFGSLKIFQRAKILVAGVTMNVILAFALLSIVNLVGRPAIVDETNAHLARDIKIQILDVAPESPAEKAGLKTGDVMAGATVGGSIKEFQDISEFKSFVEGAAGKEILLNIKRSGEALSVKIVPRENPPAEEGALGVALARTGVVKSPWYLFLWNGLKDTLTMIGVIAAALFLFFKTLILEGRLMGEVAGPVGIAALTGQAYTMGLTYLFNLMAILSVNLAILNILPFPALDGGRLLFLAVEKIKGSPVSHKIENAVNAAGFALLIALMVFVTWQDIARFF</sequence>
<evidence type="ECO:0000256" key="11">
    <source>
        <dbReference type="RuleBase" id="RU362031"/>
    </source>
</evidence>
<keyword evidence="8 11" id="KW-1133">Transmembrane helix</keyword>
<dbReference type="Pfam" id="PF02163">
    <property type="entry name" value="Peptidase_M50"/>
    <property type="match status" value="1"/>
</dbReference>
<evidence type="ECO:0000256" key="1">
    <source>
        <dbReference type="ARBA" id="ARBA00001947"/>
    </source>
</evidence>
<feature type="transmembrane region" description="Helical" evidence="11">
    <location>
        <begin position="237"/>
        <end position="257"/>
    </location>
</feature>
<dbReference type="GO" id="GO:0004222">
    <property type="term" value="F:metalloendopeptidase activity"/>
    <property type="evidence" value="ECO:0007669"/>
    <property type="project" value="InterPro"/>
</dbReference>
<dbReference type="PANTHER" id="PTHR42837:SF2">
    <property type="entry name" value="MEMBRANE METALLOPROTEASE ARASP2, CHLOROPLASTIC-RELATED"/>
    <property type="match status" value="1"/>
</dbReference>
<name>A0A931YDG6_9BACT</name>